<evidence type="ECO:0000313" key="2">
    <source>
        <dbReference type="Proteomes" id="UP001060123"/>
    </source>
</evidence>
<accession>A0ABY5XQK4</accession>
<evidence type="ECO:0000313" key="1">
    <source>
        <dbReference type="EMBL" id="UWU16163.1"/>
    </source>
</evidence>
<keyword evidence="2" id="KW-1185">Reference proteome</keyword>
<name>A0ABY5XQK4_RHISU</name>
<dbReference type="Proteomes" id="UP001060123">
    <property type="component" value="Chromosome"/>
</dbReference>
<dbReference type="RefSeq" id="WP_245209224.1">
    <property type="nucleotide sequence ID" value="NZ_CP104143.1"/>
</dbReference>
<sequence>MNFPRPQPLDSDIITCYHCDFELGTYGTIKRKMALFMERLIQAKAKPVKKH</sequence>
<gene>
    <name evidence="1" type="ORF">N2599_09335</name>
</gene>
<protein>
    <submittedName>
        <fullName evidence="1">Uncharacterized protein</fullName>
    </submittedName>
</protein>
<dbReference type="EMBL" id="CP104143">
    <property type="protein sequence ID" value="UWU16163.1"/>
    <property type="molecule type" value="Genomic_DNA"/>
</dbReference>
<proteinExistence type="predicted"/>
<reference evidence="1" key="1">
    <citation type="submission" date="2022-09" db="EMBL/GenBank/DDBJ databases">
        <title>Australian commercial rhizobial inoculants.</title>
        <authorList>
            <person name="Kohlmeier M.G."/>
            <person name="O'Hara G.W."/>
            <person name="Colombi E."/>
            <person name="Ramsay J.P."/>
            <person name="Terpolilli J."/>
        </authorList>
    </citation>
    <scope>NUCLEOTIDE SEQUENCE</scope>
    <source>
        <strain evidence="1">WSM1592</strain>
    </source>
</reference>
<organism evidence="1 2">
    <name type="scientific">Rhizobium sullae</name>
    <name type="common">Rhizobium hedysari</name>
    <dbReference type="NCBI Taxonomy" id="50338"/>
    <lineage>
        <taxon>Bacteria</taxon>
        <taxon>Pseudomonadati</taxon>
        <taxon>Pseudomonadota</taxon>
        <taxon>Alphaproteobacteria</taxon>
        <taxon>Hyphomicrobiales</taxon>
        <taxon>Rhizobiaceae</taxon>
        <taxon>Rhizobium/Agrobacterium group</taxon>
        <taxon>Rhizobium</taxon>
    </lineage>
</organism>